<name>A0A922D199_MANSE</name>
<reference evidence="2" key="2">
    <citation type="submission" date="2020-12" db="EMBL/GenBank/DDBJ databases">
        <authorList>
            <person name="Kanost M."/>
        </authorList>
    </citation>
    <scope>NUCLEOTIDE SEQUENCE</scope>
</reference>
<reference evidence="2" key="1">
    <citation type="journal article" date="2016" name="Insect Biochem. Mol. Biol.">
        <title>Multifaceted biological insights from a draft genome sequence of the tobacco hornworm moth, Manduca sexta.</title>
        <authorList>
            <person name="Kanost M.R."/>
            <person name="Arrese E.L."/>
            <person name="Cao X."/>
            <person name="Chen Y.R."/>
            <person name="Chellapilla S."/>
            <person name="Goldsmith M.R."/>
            <person name="Grosse-Wilde E."/>
            <person name="Heckel D.G."/>
            <person name="Herndon N."/>
            <person name="Jiang H."/>
            <person name="Papanicolaou A."/>
            <person name="Qu J."/>
            <person name="Soulages J.L."/>
            <person name="Vogel H."/>
            <person name="Walters J."/>
            <person name="Waterhouse R.M."/>
            <person name="Ahn S.J."/>
            <person name="Almeida F.C."/>
            <person name="An C."/>
            <person name="Aqrawi P."/>
            <person name="Bretschneider A."/>
            <person name="Bryant W.B."/>
            <person name="Bucks S."/>
            <person name="Chao H."/>
            <person name="Chevignon G."/>
            <person name="Christen J.M."/>
            <person name="Clarke D.F."/>
            <person name="Dittmer N.T."/>
            <person name="Ferguson L.C.F."/>
            <person name="Garavelou S."/>
            <person name="Gordon K.H.J."/>
            <person name="Gunaratna R.T."/>
            <person name="Han Y."/>
            <person name="Hauser F."/>
            <person name="He Y."/>
            <person name="Heidel-Fischer H."/>
            <person name="Hirsh A."/>
            <person name="Hu Y."/>
            <person name="Jiang H."/>
            <person name="Kalra D."/>
            <person name="Klinner C."/>
            <person name="Konig C."/>
            <person name="Kovar C."/>
            <person name="Kroll A.R."/>
            <person name="Kuwar S.S."/>
            <person name="Lee S.L."/>
            <person name="Lehman R."/>
            <person name="Li K."/>
            <person name="Li Z."/>
            <person name="Liang H."/>
            <person name="Lovelace S."/>
            <person name="Lu Z."/>
            <person name="Mansfield J.H."/>
            <person name="McCulloch K.J."/>
            <person name="Mathew T."/>
            <person name="Morton B."/>
            <person name="Muzny D.M."/>
            <person name="Neunemann D."/>
            <person name="Ongeri F."/>
            <person name="Pauchet Y."/>
            <person name="Pu L.L."/>
            <person name="Pyrousis I."/>
            <person name="Rao X.J."/>
            <person name="Redding A."/>
            <person name="Roesel C."/>
            <person name="Sanchez-Gracia A."/>
            <person name="Schaack S."/>
            <person name="Shukla A."/>
            <person name="Tetreau G."/>
            <person name="Wang Y."/>
            <person name="Xiong G.H."/>
            <person name="Traut W."/>
            <person name="Walsh T.K."/>
            <person name="Worley K.C."/>
            <person name="Wu D."/>
            <person name="Wu W."/>
            <person name="Wu Y.Q."/>
            <person name="Zhang X."/>
            <person name="Zou Z."/>
            <person name="Zucker H."/>
            <person name="Briscoe A.D."/>
            <person name="Burmester T."/>
            <person name="Clem R.J."/>
            <person name="Feyereisen R."/>
            <person name="Grimmelikhuijzen C.J.P."/>
            <person name="Hamodrakas S.J."/>
            <person name="Hansson B.S."/>
            <person name="Huguet E."/>
            <person name="Jermiin L.S."/>
            <person name="Lan Q."/>
            <person name="Lehman H.K."/>
            <person name="Lorenzen M."/>
            <person name="Merzendorfer H."/>
            <person name="Michalopoulos I."/>
            <person name="Morton D.B."/>
            <person name="Muthukrishnan S."/>
            <person name="Oakeshott J.G."/>
            <person name="Palmer W."/>
            <person name="Park Y."/>
            <person name="Passarelli A.L."/>
            <person name="Rozas J."/>
            <person name="Schwartz L.M."/>
            <person name="Smith W."/>
            <person name="Southgate A."/>
            <person name="Vilcinskas A."/>
            <person name="Vogt R."/>
            <person name="Wang P."/>
            <person name="Werren J."/>
            <person name="Yu X.Q."/>
            <person name="Zhou J.J."/>
            <person name="Brown S.J."/>
            <person name="Scherer S.E."/>
            <person name="Richards S."/>
            <person name="Blissard G.W."/>
        </authorList>
    </citation>
    <scope>NUCLEOTIDE SEQUENCE</scope>
</reference>
<dbReference type="AlphaFoldDB" id="A0A922D199"/>
<gene>
    <name evidence="2" type="ORF">O3G_MSEX015283</name>
</gene>
<dbReference type="Proteomes" id="UP000791440">
    <property type="component" value="Unassembled WGS sequence"/>
</dbReference>
<comment type="caution">
    <text evidence="2">The sequence shown here is derived from an EMBL/GenBank/DDBJ whole genome shotgun (WGS) entry which is preliminary data.</text>
</comment>
<dbReference type="EMBL" id="JH669622">
    <property type="protein sequence ID" value="KAG6465634.1"/>
    <property type="molecule type" value="Genomic_DNA"/>
</dbReference>
<protein>
    <submittedName>
        <fullName evidence="2">Uncharacterized protein</fullName>
    </submittedName>
</protein>
<organism evidence="2 3">
    <name type="scientific">Manduca sexta</name>
    <name type="common">Tobacco hawkmoth</name>
    <name type="synonym">Tobacco hornworm</name>
    <dbReference type="NCBI Taxonomy" id="7130"/>
    <lineage>
        <taxon>Eukaryota</taxon>
        <taxon>Metazoa</taxon>
        <taxon>Ecdysozoa</taxon>
        <taxon>Arthropoda</taxon>
        <taxon>Hexapoda</taxon>
        <taxon>Insecta</taxon>
        <taxon>Pterygota</taxon>
        <taxon>Neoptera</taxon>
        <taxon>Endopterygota</taxon>
        <taxon>Lepidoptera</taxon>
        <taxon>Glossata</taxon>
        <taxon>Ditrysia</taxon>
        <taxon>Bombycoidea</taxon>
        <taxon>Sphingidae</taxon>
        <taxon>Sphinginae</taxon>
        <taxon>Sphingini</taxon>
        <taxon>Manduca</taxon>
    </lineage>
</organism>
<feature type="compositionally biased region" description="Basic and acidic residues" evidence="1">
    <location>
        <begin position="44"/>
        <end position="66"/>
    </location>
</feature>
<proteinExistence type="predicted"/>
<feature type="region of interest" description="Disordered" evidence="1">
    <location>
        <begin position="23"/>
        <end position="68"/>
    </location>
</feature>
<feature type="compositionally biased region" description="Basic residues" evidence="1">
    <location>
        <begin position="32"/>
        <end position="43"/>
    </location>
</feature>
<keyword evidence="3" id="KW-1185">Reference proteome</keyword>
<evidence type="ECO:0000256" key="1">
    <source>
        <dbReference type="SAM" id="MobiDB-lite"/>
    </source>
</evidence>
<evidence type="ECO:0000313" key="3">
    <source>
        <dbReference type="Proteomes" id="UP000791440"/>
    </source>
</evidence>
<sequence>MYNNKNSNLNKYKLKVNDFITFASNTRTATRAPHRRGQARRRARGDTRHAPRSRRPADKRPTDSHHTQIFIKINASHQYDGNASVLYQYLRLMSRPRVGSGSR</sequence>
<accession>A0A922D199</accession>
<evidence type="ECO:0000313" key="2">
    <source>
        <dbReference type="EMBL" id="KAG6465634.1"/>
    </source>
</evidence>